<keyword evidence="2" id="KW-1185">Reference proteome</keyword>
<accession>A0A4C1SWQ4</accession>
<protein>
    <submittedName>
        <fullName evidence="1">Uncharacterized protein</fullName>
    </submittedName>
</protein>
<proteinExistence type="predicted"/>
<evidence type="ECO:0000313" key="1">
    <source>
        <dbReference type="EMBL" id="GBP05690.1"/>
    </source>
</evidence>
<comment type="caution">
    <text evidence="1">The sequence shown here is derived from an EMBL/GenBank/DDBJ whole genome shotgun (WGS) entry which is preliminary data.</text>
</comment>
<dbReference type="Proteomes" id="UP000299102">
    <property type="component" value="Unassembled WGS sequence"/>
</dbReference>
<dbReference type="AlphaFoldDB" id="A0A4C1SWQ4"/>
<sequence length="194" mass="21861">MSTVAKCHEAYTRLVFVVYLKGTGDVLICRSTCRGAVGGLEIPKIVALTQQSLVRLRTAFVDDAPCKKSICNCFSEFMRGCINLVYQFRDGRPFTTVDNKNIDAVRRMIETGSVVTCKPVVFLYKRTGCVAIERKSYKTSDVRSTENNRVSCHRVNEVRVETDTHRKRKNVPSIAQLHQNTENATLHVAESLDK</sequence>
<name>A0A4C1SWQ4_EUMVA</name>
<reference evidence="1 2" key="1">
    <citation type="journal article" date="2019" name="Commun. Biol.">
        <title>The bagworm genome reveals a unique fibroin gene that provides high tensile strength.</title>
        <authorList>
            <person name="Kono N."/>
            <person name="Nakamura H."/>
            <person name="Ohtoshi R."/>
            <person name="Tomita M."/>
            <person name="Numata K."/>
            <person name="Arakawa K."/>
        </authorList>
    </citation>
    <scope>NUCLEOTIDE SEQUENCE [LARGE SCALE GENOMIC DNA]</scope>
</reference>
<organism evidence="1 2">
    <name type="scientific">Eumeta variegata</name>
    <name type="common">Bagworm moth</name>
    <name type="synonym">Eumeta japonica</name>
    <dbReference type="NCBI Taxonomy" id="151549"/>
    <lineage>
        <taxon>Eukaryota</taxon>
        <taxon>Metazoa</taxon>
        <taxon>Ecdysozoa</taxon>
        <taxon>Arthropoda</taxon>
        <taxon>Hexapoda</taxon>
        <taxon>Insecta</taxon>
        <taxon>Pterygota</taxon>
        <taxon>Neoptera</taxon>
        <taxon>Endopterygota</taxon>
        <taxon>Lepidoptera</taxon>
        <taxon>Glossata</taxon>
        <taxon>Ditrysia</taxon>
        <taxon>Tineoidea</taxon>
        <taxon>Psychidae</taxon>
        <taxon>Oiketicinae</taxon>
        <taxon>Eumeta</taxon>
    </lineage>
</organism>
<evidence type="ECO:0000313" key="2">
    <source>
        <dbReference type="Proteomes" id="UP000299102"/>
    </source>
</evidence>
<dbReference type="EMBL" id="BGZK01000019">
    <property type="protein sequence ID" value="GBP05690.1"/>
    <property type="molecule type" value="Genomic_DNA"/>
</dbReference>
<dbReference type="OrthoDB" id="10017160at2759"/>
<gene>
    <name evidence="1" type="ORF">EVAR_5034_1</name>
</gene>